<dbReference type="InterPro" id="IPR008380">
    <property type="entry name" value="HAD-SF_hydro_IG_5-nucl"/>
</dbReference>
<keyword evidence="2" id="KW-0479">Metal-binding</keyword>
<evidence type="ECO:0000256" key="2">
    <source>
        <dbReference type="ARBA" id="ARBA00022723"/>
    </source>
</evidence>
<evidence type="ECO:0000313" key="5">
    <source>
        <dbReference type="Ensembl" id="ENSSPUP00000016099.1"/>
    </source>
</evidence>
<reference evidence="5" key="1">
    <citation type="submission" date="2025-08" db="UniProtKB">
        <authorList>
            <consortium name="Ensembl"/>
        </authorList>
    </citation>
    <scope>IDENTIFICATION</scope>
</reference>
<accession>A0A8D0H4M8</accession>
<dbReference type="PANTHER" id="PTHR12103:SF19">
    <property type="entry name" value="5'-NUCLEOTIDASE DOMAIN-CONTAINING 2"/>
    <property type="match status" value="1"/>
</dbReference>
<dbReference type="GeneTree" id="ENSGT00940000164911"/>
<sequence length="114" mass="12478">CVGAGGAGSQDSWVPSLALAEQLFYPVPIPPPPRPFRRLDSNGDLQWDKINKLEKGQVYKQGNLFDFLRLTGWRGSKVLYFGDHLYSDLAVRGARTPGFSARRVGASGLEQGEG</sequence>
<dbReference type="GO" id="GO:0008253">
    <property type="term" value="F:5'-nucleotidase activity"/>
    <property type="evidence" value="ECO:0007669"/>
    <property type="project" value="TreeGrafter"/>
</dbReference>
<dbReference type="Ensembl" id="ENSSPUT00000017162.1">
    <property type="protein sequence ID" value="ENSSPUP00000016099.1"/>
    <property type="gene ID" value="ENSSPUG00000012452.1"/>
</dbReference>
<dbReference type="PANTHER" id="PTHR12103">
    <property type="entry name" value="5'-NUCLEOTIDASE DOMAIN-CONTAINING"/>
    <property type="match status" value="1"/>
</dbReference>
<dbReference type="AlphaFoldDB" id="A0A8D0H4M8"/>
<dbReference type="InterPro" id="IPR036412">
    <property type="entry name" value="HAD-like_sf"/>
</dbReference>
<evidence type="ECO:0000256" key="3">
    <source>
        <dbReference type="ARBA" id="ARBA00022801"/>
    </source>
</evidence>
<proteinExistence type="inferred from homology"/>
<dbReference type="Proteomes" id="UP000694392">
    <property type="component" value="Unplaced"/>
</dbReference>
<evidence type="ECO:0000313" key="6">
    <source>
        <dbReference type="Proteomes" id="UP000694392"/>
    </source>
</evidence>
<keyword evidence="4" id="KW-0460">Magnesium</keyword>
<name>A0A8D0H4M8_SPHPU</name>
<evidence type="ECO:0000256" key="1">
    <source>
        <dbReference type="ARBA" id="ARBA00009589"/>
    </source>
</evidence>
<dbReference type="InterPro" id="IPR023214">
    <property type="entry name" value="HAD_sf"/>
</dbReference>
<reference evidence="5" key="2">
    <citation type="submission" date="2025-09" db="UniProtKB">
        <authorList>
            <consortium name="Ensembl"/>
        </authorList>
    </citation>
    <scope>IDENTIFICATION</scope>
</reference>
<organism evidence="5 6">
    <name type="scientific">Sphenodon punctatus</name>
    <name type="common">Tuatara</name>
    <name type="synonym">Hatteria punctata</name>
    <dbReference type="NCBI Taxonomy" id="8508"/>
    <lineage>
        <taxon>Eukaryota</taxon>
        <taxon>Metazoa</taxon>
        <taxon>Chordata</taxon>
        <taxon>Craniata</taxon>
        <taxon>Vertebrata</taxon>
        <taxon>Euteleostomi</taxon>
        <taxon>Lepidosauria</taxon>
        <taxon>Sphenodontia</taxon>
        <taxon>Sphenodontidae</taxon>
        <taxon>Sphenodon</taxon>
    </lineage>
</organism>
<dbReference type="SUPFAM" id="SSF56784">
    <property type="entry name" value="HAD-like"/>
    <property type="match status" value="1"/>
</dbReference>
<comment type="similarity">
    <text evidence="1">Belongs to the 5'(3')-deoxyribonucleotidase family.</text>
</comment>
<dbReference type="Gene3D" id="3.40.50.1000">
    <property type="entry name" value="HAD superfamily/HAD-like"/>
    <property type="match status" value="1"/>
</dbReference>
<keyword evidence="3" id="KW-0378">Hydrolase</keyword>
<dbReference type="GO" id="GO:0046872">
    <property type="term" value="F:metal ion binding"/>
    <property type="evidence" value="ECO:0007669"/>
    <property type="project" value="UniProtKB-KW"/>
</dbReference>
<protein>
    <recommendedName>
        <fullName evidence="7">5'-nucleotidase domain containing 2</fullName>
    </recommendedName>
</protein>
<dbReference type="Pfam" id="PF05761">
    <property type="entry name" value="5_nucleotid"/>
    <property type="match status" value="1"/>
</dbReference>
<evidence type="ECO:0000256" key="4">
    <source>
        <dbReference type="ARBA" id="ARBA00022842"/>
    </source>
</evidence>
<evidence type="ECO:0008006" key="7">
    <source>
        <dbReference type="Google" id="ProtNLM"/>
    </source>
</evidence>
<keyword evidence="6" id="KW-1185">Reference proteome</keyword>